<keyword evidence="2 6" id="KW-0479">Metal-binding</keyword>
<reference evidence="7 8" key="1">
    <citation type="submission" date="2013-11" db="EMBL/GenBank/DDBJ databases">
        <title>Draft genome of the bovine lungworm Dictyocaulus viviparus.</title>
        <authorList>
            <person name="Mitreva M."/>
        </authorList>
    </citation>
    <scope>NUCLEOTIDE SEQUENCE [LARGE SCALE GENOMIC DNA]</scope>
    <source>
        <strain evidence="7 8">HannoverDv2000</strain>
    </source>
</reference>
<feature type="binding site" evidence="6">
    <location>
        <position position="158"/>
    </location>
    <ligand>
        <name>Ca(2+)</name>
        <dbReference type="ChEBI" id="CHEBI:29108"/>
    </ligand>
</feature>
<gene>
    <name evidence="7" type="ORF">DICVIV_10812</name>
</gene>
<dbReference type="FunFam" id="2.120.10.100:FF:000001">
    <property type="entry name" value="Soluble calcium-activated nucleotidase 1"/>
    <property type="match status" value="1"/>
</dbReference>
<dbReference type="GO" id="GO:0004382">
    <property type="term" value="F:GDP phosphatase activity"/>
    <property type="evidence" value="ECO:0007669"/>
    <property type="project" value="TreeGrafter"/>
</dbReference>
<evidence type="ECO:0000256" key="6">
    <source>
        <dbReference type="PIRSR" id="PIRSR609283-1"/>
    </source>
</evidence>
<dbReference type="GO" id="GO:0045134">
    <property type="term" value="F:UDP phosphatase activity"/>
    <property type="evidence" value="ECO:0007669"/>
    <property type="project" value="TreeGrafter"/>
</dbReference>
<dbReference type="PANTHER" id="PTHR13023:SF3">
    <property type="entry name" value="SOLUBLE CALCIUM-ACTIVATED NUCLEOTIDASE 1"/>
    <property type="match status" value="1"/>
</dbReference>
<dbReference type="Gene3D" id="2.120.10.100">
    <property type="entry name" value="Apyrase"/>
    <property type="match status" value="1"/>
</dbReference>
<dbReference type="PANTHER" id="PTHR13023">
    <property type="entry name" value="APYRASE"/>
    <property type="match status" value="1"/>
</dbReference>
<proteinExistence type="inferred from homology"/>
<evidence type="ECO:0000313" key="8">
    <source>
        <dbReference type="Proteomes" id="UP000053766"/>
    </source>
</evidence>
<evidence type="ECO:0000256" key="3">
    <source>
        <dbReference type="ARBA" id="ARBA00022801"/>
    </source>
</evidence>
<evidence type="ECO:0000256" key="1">
    <source>
        <dbReference type="ARBA" id="ARBA00001913"/>
    </source>
</evidence>
<organism evidence="7 8">
    <name type="scientific">Dictyocaulus viviparus</name>
    <name type="common">Bovine lungworm</name>
    <dbReference type="NCBI Taxonomy" id="29172"/>
    <lineage>
        <taxon>Eukaryota</taxon>
        <taxon>Metazoa</taxon>
        <taxon>Ecdysozoa</taxon>
        <taxon>Nematoda</taxon>
        <taxon>Chromadorea</taxon>
        <taxon>Rhabditida</taxon>
        <taxon>Rhabditina</taxon>
        <taxon>Rhabditomorpha</taxon>
        <taxon>Strongyloidea</taxon>
        <taxon>Metastrongylidae</taxon>
        <taxon>Dictyocaulus</taxon>
    </lineage>
</organism>
<dbReference type="AlphaFoldDB" id="A0A0D8XHK0"/>
<evidence type="ECO:0000256" key="5">
    <source>
        <dbReference type="ARBA" id="ARBA00025738"/>
    </source>
</evidence>
<feature type="binding site" evidence="6">
    <location>
        <position position="159"/>
    </location>
    <ligand>
        <name>Ca(2+)</name>
        <dbReference type="ChEBI" id="CHEBI:29108"/>
    </ligand>
</feature>
<dbReference type="Proteomes" id="UP000053766">
    <property type="component" value="Unassembled WGS sequence"/>
</dbReference>
<keyword evidence="3" id="KW-0378">Hydrolase</keyword>
<dbReference type="SUPFAM" id="SSF101887">
    <property type="entry name" value="Apyrase"/>
    <property type="match status" value="1"/>
</dbReference>
<feature type="non-terminal residue" evidence="7">
    <location>
        <position position="390"/>
    </location>
</feature>
<evidence type="ECO:0000256" key="2">
    <source>
        <dbReference type="ARBA" id="ARBA00022723"/>
    </source>
</evidence>
<keyword evidence="8" id="KW-1185">Reference proteome</keyword>
<dbReference type="InterPro" id="IPR036258">
    <property type="entry name" value="Apyrase_sf"/>
</dbReference>
<comment type="cofactor">
    <cofactor evidence="1 6">
        <name>Ca(2+)</name>
        <dbReference type="ChEBI" id="CHEBI:29108"/>
    </cofactor>
</comment>
<dbReference type="GO" id="GO:0005509">
    <property type="term" value="F:calcium ion binding"/>
    <property type="evidence" value="ECO:0007669"/>
    <property type="project" value="InterPro"/>
</dbReference>
<comment type="similarity">
    <text evidence="5">Belongs to the apyrase family.</text>
</comment>
<keyword evidence="4 6" id="KW-0106">Calcium</keyword>
<protein>
    <submittedName>
        <fullName evidence="7">Apyrase</fullName>
    </submittedName>
</protein>
<feature type="binding site" evidence="6">
    <location>
        <position position="336"/>
    </location>
    <ligand>
        <name>Ca(2+)</name>
        <dbReference type="ChEBI" id="CHEBI:29108"/>
    </ligand>
</feature>
<dbReference type="EMBL" id="KN716584">
    <property type="protein sequence ID" value="KJH43187.1"/>
    <property type="molecule type" value="Genomic_DNA"/>
</dbReference>
<name>A0A0D8XHK0_DICVI</name>
<accession>A0A0D8XHK0</accession>
<feature type="binding site" evidence="6">
    <location>
        <position position="389"/>
    </location>
    <ligand>
        <name>Ca(2+)</name>
        <dbReference type="ChEBI" id="CHEBI:29108"/>
    </ligand>
</feature>
<dbReference type="GO" id="GO:0030166">
    <property type="term" value="P:proteoglycan biosynthetic process"/>
    <property type="evidence" value="ECO:0007669"/>
    <property type="project" value="TreeGrafter"/>
</dbReference>
<evidence type="ECO:0000256" key="4">
    <source>
        <dbReference type="ARBA" id="ARBA00022837"/>
    </source>
</evidence>
<dbReference type="STRING" id="29172.A0A0D8XHK0"/>
<evidence type="ECO:0000313" key="7">
    <source>
        <dbReference type="EMBL" id="KJH43187.1"/>
    </source>
</evidence>
<dbReference type="OrthoDB" id="25028at2759"/>
<dbReference type="InterPro" id="IPR009283">
    <property type="entry name" value="Apyrase"/>
</dbReference>
<dbReference type="Pfam" id="PF06079">
    <property type="entry name" value="Apyrase"/>
    <property type="match status" value="1"/>
</dbReference>
<reference evidence="8" key="2">
    <citation type="journal article" date="2016" name="Sci. Rep.">
        <title>Dictyocaulus viviparus genome, variome and transcriptome elucidate lungworm biology and support future intervention.</title>
        <authorList>
            <person name="McNulty S.N."/>
            <person name="Strube C."/>
            <person name="Rosa B.A."/>
            <person name="Martin J.C."/>
            <person name="Tyagi R."/>
            <person name="Choi Y.J."/>
            <person name="Wang Q."/>
            <person name="Hallsworth Pepin K."/>
            <person name="Zhang X."/>
            <person name="Ozersky P."/>
            <person name="Wilson R.K."/>
            <person name="Sternberg P.W."/>
            <person name="Gasser R.B."/>
            <person name="Mitreva M."/>
        </authorList>
    </citation>
    <scope>NUCLEOTIDE SEQUENCE [LARGE SCALE GENOMIC DNA]</scope>
    <source>
        <strain evidence="8">HannoverDv2000</strain>
    </source>
</reference>
<sequence length="390" mass="44885">MPHHSRKKCPCNVIIIVDITMQKLVLLSTVVSLLFGNANLVSHHTRGLNAKSSSKRDFIYYDYDSYYQNYYYYNDQVKPRVIHEKVLRNGTKVYDLLAVTDMDKNAVTSTNWTWRAVTRKGKLMISRNKKNVTIIWEKGSDKNLTTHLNYEGRAMELSDLSEFDGRLLSPDDKTGMLYEIKGDKAIPWLFLNSGPGNTTKGMKAEWTTLKGNKLYVGGHGTEYRDENGTVVSEDAMWIKIISKRGVVKSVNWKKVYEKVRSSVGIIPPGYLTHEAVQWSELRGQWLFLPRKASTKIYNKKDDEMKGTNLLIIGNRRLTRFKAVRVGRVKHPERGFSAFDFVPGTHDRIFVALKSEEISKKPTRSYVTVFDIYGNVLLEDQQLEENYKFEG</sequence>
<feature type="binding site" evidence="6">
    <location>
        <position position="274"/>
    </location>
    <ligand>
        <name>Ca(2+)</name>
        <dbReference type="ChEBI" id="CHEBI:29108"/>
    </ligand>
</feature>
<feature type="binding site" evidence="6">
    <location>
        <position position="205"/>
    </location>
    <ligand>
        <name>Ca(2+)</name>
        <dbReference type="ChEBI" id="CHEBI:29108"/>
    </ligand>
</feature>